<organism evidence="1 2">
    <name type="scientific">Glossina pallidipes</name>
    <name type="common">Tsetse fly</name>
    <dbReference type="NCBI Taxonomy" id="7398"/>
    <lineage>
        <taxon>Eukaryota</taxon>
        <taxon>Metazoa</taxon>
        <taxon>Ecdysozoa</taxon>
        <taxon>Arthropoda</taxon>
        <taxon>Hexapoda</taxon>
        <taxon>Insecta</taxon>
        <taxon>Pterygota</taxon>
        <taxon>Neoptera</taxon>
        <taxon>Endopterygota</taxon>
        <taxon>Diptera</taxon>
        <taxon>Brachycera</taxon>
        <taxon>Muscomorpha</taxon>
        <taxon>Hippoboscoidea</taxon>
        <taxon>Glossinidae</taxon>
        <taxon>Glossina</taxon>
    </lineage>
</organism>
<evidence type="ECO:0000313" key="1">
    <source>
        <dbReference type="EnsemblMetazoa" id="GPAI029229-PA"/>
    </source>
</evidence>
<accession>A0A1A9ZYV0</accession>
<reference evidence="2" key="1">
    <citation type="submission" date="2014-03" db="EMBL/GenBank/DDBJ databases">
        <authorList>
            <person name="Aksoy S."/>
            <person name="Warren W."/>
            <person name="Wilson R.K."/>
        </authorList>
    </citation>
    <scope>NUCLEOTIDE SEQUENCE [LARGE SCALE GENOMIC DNA]</scope>
    <source>
        <strain evidence="2">IAEA</strain>
    </source>
</reference>
<proteinExistence type="predicted"/>
<dbReference type="EnsemblMetazoa" id="GPAI029229-RA">
    <property type="protein sequence ID" value="GPAI029229-PA"/>
    <property type="gene ID" value="GPAI029229"/>
</dbReference>
<evidence type="ECO:0000313" key="2">
    <source>
        <dbReference type="Proteomes" id="UP000092445"/>
    </source>
</evidence>
<dbReference type="AlphaFoldDB" id="A0A1A9ZYV0"/>
<sequence>MKDKQQSRDANSPTGCYKTEICLEITSTQRIMNTEKITESLKKKKNGRDIDEELGATSASSVVAIIVGRVVKKALGKGKGCREVVGKSDFVGEFKEISSDNVADTNKWWKRLYQHPEKQQIGVPELLLAITEPTPPSLAISTCLPAAIVLHPASR</sequence>
<dbReference type="VEuPathDB" id="VectorBase:GPAI029229"/>
<name>A0A1A9ZYV0_GLOPL</name>
<dbReference type="Proteomes" id="UP000092445">
    <property type="component" value="Unassembled WGS sequence"/>
</dbReference>
<protein>
    <submittedName>
        <fullName evidence="1">Uncharacterized protein</fullName>
    </submittedName>
</protein>
<keyword evidence="2" id="KW-1185">Reference proteome</keyword>
<reference evidence="1" key="2">
    <citation type="submission" date="2020-05" db="UniProtKB">
        <authorList>
            <consortium name="EnsemblMetazoa"/>
        </authorList>
    </citation>
    <scope>IDENTIFICATION</scope>
    <source>
        <strain evidence="1">IAEA</strain>
    </source>
</reference>